<protein>
    <recommendedName>
        <fullName evidence="1">FBD domain-containing protein</fullName>
    </recommendedName>
</protein>
<organism evidence="2 3">
    <name type="scientific">Microthlaspi erraticum</name>
    <dbReference type="NCBI Taxonomy" id="1685480"/>
    <lineage>
        <taxon>Eukaryota</taxon>
        <taxon>Viridiplantae</taxon>
        <taxon>Streptophyta</taxon>
        <taxon>Embryophyta</taxon>
        <taxon>Tracheophyta</taxon>
        <taxon>Spermatophyta</taxon>
        <taxon>Magnoliopsida</taxon>
        <taxon>eudicotyledons</taxon>
        <taxon>Gunneridae</taxon>
        <taxon>Pentapetalae</taxon>
        <taxon>rosids</taxon>
        <taxon>malvids</taxon>
        <taxon>Brassicales</taxon>
        <taxon>Brassicaceae</taxon>
        <taxon>Coluteocarpeae</taxon>
        <taxon>Microthlaspi</taxon>
    </lineage>
</organism>
<dbReference type="InterPro" id="IPR050232">
    <property type="entry name" value="FBL13/AtMIF1-like"/>
</dbReference>
<evidence type="ECO:0000313" key="2">
    <source>
        <dbReference type="EMBL" id="CAA7059614.1"/>
    </source>
</evidence>
<dbReference type="Gene3D" id="3.80.10.10">
    <property type="entry name" value="Ribonuclease Inhibitor"/>
    <property type="match status" value="1"/>
</dbReference>
<feature type="domain" description="FBD" evidence="1">
    <location>
        <begin position="166"/>
        <end position="206"/>
    </location>
</feature>
<dbReference type="PANTHER" id="PTHR31900">
    <property type="entry name" value="F-BOX/RNI SUPERFAMILY PROTEIN-RELATED"/>
    <property type="match status" value="1"/>
</dbReference>
<dbReference type="AlphaFoldDB" id="A0A6D2L4A5"/>
<dbReference type="PANTHER" id="PTHR31900:SF28">
    <property type="entry name" value="FBD DOMAIN-CONTAINING PROTEIN"/>
    <property type="match status" value="1"/>
</dbReference>
<dbReference type="InterPro" id="IPR006566">
    <property type="entry name" value="FBD"/>
</dbReference>
<sequence length="218" mass="25308">MEDLFIERHEDDNLRALVVVVPSLQRLSLEIDSECSSDEYVMIDTPSLKYFKVDDNRMSFSYLIMRMPKLGEANIVVDTNLVQFLESITSVKRLSLDVFINEEEETYPAGIVFHQLEHLKLSVFGDNWSKLLVRLLKDSGKLRALNLNVSKCNSKTNERINWSNEQSSVPTCLLESLETFKFEGYTGRLERDFLSFILKHARCLKSKSILRSELECKW</sequence>
<proteinExistence type="predicted"/>
<dbReference type="EMBL" id="CACVBM020001784">
    <property type="protein sequence ID" value="CAA7059614.1"/>
    <property type="molecule type" value="Genomic_DNA"/>
</dbReference>
<keyword evidence="3" id="KW-1185">Reference proteome</keyword>
<dbReference type="Pfam" id="PF08387">
    <property type="entry name" value="FBD"/>
    <property type="match status" value="1"/>
</dbReference>
<gene>
    <name evidence="2" type="ORF">MERR_LOCUS46850</name>
</gene>
<evidence type="ECO:0000313" key="3">
    <source>
        <dbReference type="Proteomes" id="UP000467841"/>
    </source>
</evidence>
<name>A0A6D2L4A5_9BRAS</name>
<reference evidence="2" key="1">
    <citation type="submission" date="2020-01" db="EMBL/GenBank/DDBJ databases">
        <authorList>
            <person name="Mishra B."/>
        </authorList>
    </citation>
    <scope>NUCLEOTIDE SEQUENCE [LARGE SCALE GENOMIC DNA]</scope>
</reference>
<dbReference type="SUPFAM" id="SSF52047">
    <property type="entry name" value="RNI-like"/>
    <property type="match status" value="1"/>
</dbReference>
<dbReference type="InterPro" id="IPR032675">
    <property type="entry name" value="LRR_dom_sf"/>
</dbReference>
<comment type="caution">
    <text evidence="2">The sequence shown here is derived from an EMBL/GenBank/DDBJ whole genome shotgun (WGS) entry which is preliminary data.</text>
</comment>
<dbReference type="Proteomes" id="UP000467841">
    <property type="component" value="Unassembled WGS sequence"/>
</dbReference>
<evidence type="ECO:0000259" key="1">
    <source>
        <dbReference type="Pfam" id="PF08387"/>
    </source>
</evidence>
<accession>A0A6D2L4A5</accession>
<dbReference type="OrthoDB" id="1112304at2759"/>